<keyword evidence="2" id="KW-0472">Membrane</keyword>
<protein>
    <submittedName>
        <fullName evidence="3">Uncharacterized protein</fullName>
    </submittedName>
</protein>
<comment type="caution">
    <text evidence="3">The sequence shown here is derived from an EMBL/GenBank/DDBJ whole genome shotgun (WGS) entry which is preliminary data.</text>
</comment>
<name>A0A9W4U9A8_9PLEO</name>
<feature type="compositionally biased region" description="Polar residues" evidence="1">
    <location>
        <begin position="1"/>
        <end position="25"/>
    </location>
</feature>
<feature type="transmembrane region" description="Helical" evidence="2">
    <location>
        <begin position="160"/>
        <end position="182"/>
    </location>
</feature>
<feature type="region of interest" description="Disordered" evidence="1">
    <location>
        <begin position="1"/>
        <end position="26"/>
    </location>
</feature>
<dbReference type="AlphaFoldDB" id="A0A9W4U9A8"/>
<reference evidence="3" key="1">
    <citation type="submission" date="2023-01" db="EMBL/GenBank/DDBJ databases">
        <authorList>
            <person name="Van Ghelder C."/>
            <person name="Rancurel C."/>
        </authorList>
    </citation>
    <scope>NUCLEOTIDE SEQUENCE</scope>
    <source>
        <strain evidence="3">CNCM I-4278</strain>
    </source>
</reference>
<keyword evidence="2" id="KW-1133">Transmembrane helix</keyword>
<gene>
    <name evidence="3" type="ORF">PDIGIT_LOCUS5014</name>
</gene>
<evidence type="ECO:0000313" key="4">
    <source>
        <dbReference type="Proteomes" id="UP001152607"/>
    </source>
</evidence>
<keyword evidence="2" id="KW-0812">Transmembrane</keyword>
<evidence type="ECO:0000256" key="2">
    <source>
        <dbReference type="SAM" id="Phobius"/>
    </source>
</evidence>
<evidence type="ECO:0000256" key="1">
    <source>
        <dbReference type="SAM" id="MobiDB-lite"/>
    </source>
</evidence>
<dbReference type="EMBL" id="CAOQHR010000003">
    <property type="protein sequence ID" value="CAI6331985.1"/>
    <property type="molecule type" value="Genomic_DNA"/>
</dbReference>
<keyword evidence="4" id="KW-1185">Reference proteome</keyword>
<dbReference type="Proteomes" id="UP001152607">
    <property type="component" value="Unassembled WGS sequence"/>
</dbReference>
<organism evidence="3 4">
    <name type="scientific">Periconia digitata</name>
    <dbReference type="NCBI Taxonomy" id="1303443"/>
    <lineage>
        <taxon>Eukaryota</taxon>
        <taxon>Fungi</taxon>
        <taxon>Dikarya</taxon>
        <taxon>Ascomycota</taxon>
        <taxon>Pezizomycotina</taxon>
        <taxon>Dothideomycetes</taxon>
        <taxon>Pleosporomycetidae</taxon>
        <taxon>Pleosporales</taxon>
        <taxon>Massarineae</taxon>
        <taxon>Periconiaceae</taxon>
        <taxon>Periconia</taxon>
    </lineage>
</organism>
<evidence type="ECO:0000313" key="3">
    <source>
        <dbReference type="EMBL" id="CAI6331985.1"/>
    </source>
</evidence>
<proteinExistence type="predicted"/>
<sequence>MSAGNASWQPQIHHTTSYHQPTQSPKRFGTKPVVLDTYLHAQPGEPRPVDWFRKPPYMPKADFWTSTQPSPASSSLHKTAVAIEKPRYGWFHLIRSSQTLASIDGHGNRRMMDVTLAMQAFQSKLVDQACIMWRFPLVELILQRQHSLIQRNRLVGGQEWYAFLTLGYMHGAGAIVVTAAIIDRRGAFAQKHCNNSV</sequence>
<accession>A0A9W4U9A8</accession>